<dbReference type="EMBL" id="CP014646">
    <property type="protein sequence ID" value="AMO38074.1"/>
    <property type="molecule type" value="Genomic_DNA"/>
</dbReference>
<accession>A0A127K8R4</accession>
<reference evidence="3" key="1">
    <citation type="submission" date="2016-03" db="EMBL/GenBank/DDBJ databases">
        <authorList>
            <person name="Ma C."/>
            <person name="Zhou S."/>
            <person name="Yang G."/>
        </authorList>
    </citation>
    <scope>NUCLEOTIDE SEQUENCE [LARGE SCALE GENOMIC DNA]</scope>
    <source>
        <strain evidence="3">SgZ-1</strain>
    </source>
</reference>
<evidence type="ECO:0000256" key="1">
    <source>
        <dbReference type="SAM" id="Phobius"/>
    </source>
</evidence>
<proteinExistence type="predicted"/>
<name>A0A127K8R4_9RHOO</name>
<sequence>MTTWQQRLFDVRRDEVLPVCLAVLFFFCVLVALMILRPAREALGLRGGIDAVRWLFMGTAVVTLLVNPLFGWLVSRLPRLQFISATYAFFACSLVGFFLLLVLAPAAVGVVSGLVFYVWFSVFNLFATMVFWALMADRFTLEQGKRFFGLIAVGGTLGAIAGPWLASQLATPLGTPTLLLVSAGFLAAGLAAAWGIARVRPLLPAATPGDAVATVDAQAPIGGSAWAGVRAVFGSRYLLGIAAYVVILAVMATFLYFTRLQMVAELGDDLDLRTTVFARIDLITQVATLLLQALVAGRLMQWVGVPLTLALLPLTTALGFIGLALVGSLAALIAFEASFRAVQRALMRPARETLFTVLHREDKYKAKAFIDTFVYRGGDVIGAQLEGLLGRLGMGLAALASVAVPLALMWAVLALWLGRTQQAMAESLAAEGSGPERAALPRSSS</sequence>
<dbReference type="InterPro" id="IPR036259">
    <property type="entry name" value="MFS_trans_sf"/>
</dbReference>
<feature type="transmembrane region" description="Helical" evidence="1">
    <location>
        <begin position="55"/>
        <end position="75"/>
    </location>
</feature>
<keyword evidence="1" id="KW-0812">Transmembrane</keyword>
<feature type="transmembrane region" description="Helical" evidence="1">
    <location>
        <begin position="178"/>
        <end position="197"/>
    </location>
</feature>
<feature type="transmembrane region" description="Helical" evidence="1">
    <location>
        <begin position="237"/>
        <end position="257"/>
    </location>
</feature>
<evidence type="ECO:0000313" key="2">
    <source>
        <dbReference type="EMBL" id="AMO38074.1"/>
    </source>
</evidence>
<gene>
    <name evidence="2" type="ORF">AC731_014675</name>
</gene>
<dbReference type="Proteomes" id="UP000036902">
    <property type="component" value="Chromosome"/>
</dbReference>
<dbReference type="STRING" id="1134435.AC731_014675"/>
<protein>
    <submittedName>
        <fullName evidence="2">MFS transporter</fullName>
    </submittedName>
</protein>
<dbReference type="PANTHER" id="PTHR43596">
    <property type="entry name" value="ADP,ATP CARRIER PROTEIN"/>
    <property type="match status" value="1"/>
</dbReference>
<feature type="transmembrane region" description="Helical" evidence="1">
    <location>
        <begin position="114"/>
        <end position="135"/>
    </location>
</feature>
<evidence type="ECO:0000313" key="3">
    <source>
        <dbReference type="Proteomes" id="UP000036902"/>
    </source>
</evidence>
<keyword evidence="1" id="KW-1133">Transmembrane helix</keyword>
<feature type="transmembrane region" description="Helical" evidence="1">
    <location>
        <begin position="16"/>
        <end position="35"/>
    </location>
</feature>
<keyword evidence="1" id="KW-0472">Membrane</keyword>
<feature type="transmembrane region" description="Helical" evidence="1">
    <location>
        <begin position="394"/>
        <end position="417"/>
    </location>
</feature>
<dbReference type="Gene3D" id="1.20.1250.20">
    <property type="entry name" value="MFS general substrate transporter like domains"/>
    <property type="match status" value="1"/>
</dbReference>
<feature type="transmembrane region" description="Helical" evidence="1">
    <location>
        <begin position="87"/>
        <end position="108"/>
    </location>
</feature>
<feature type="transmembrane region" description="Helical" evidence="1">
    <location>
        <begin position="147"/>
        <end position="166"/>
    </location>
</feature>
<dbReference type="SUPFAM" id="SSF103473">
    <property type="entry name" value="MFS general substrate transporter"/>
    <property type="match status" value="1"/>
</dbReference>
<dbReference type="KEGG" id="thu:AC731_014675"/>
<dbReference type="RefSeq" id="WP_048707159.1">
    <property type="nucleotide sequence ID" value="NZ_CP014646.1"/>
</dbReference>
<keyword evidence="3" id="KW-1185">Reference proteome</keyword>
<organism evidence="2 3">
    <name type="scientific">Thauera humireducens</name>
    <dbReference type="NCBI Taxonomy" id="1134435"/>
    <lineage>
        <taxon>Bacteria</taxon>
        <taxon>Pseudomonadati</taxon>
        <taxon>Pseudomonadota</taxon>
        <taxon>Betaproteobacteria</taxon>
        <taxon>Rhodocyclales</taxon>
        <taxon>Zoogloeaceae</taxon>
        <taxon>Thauera</taxon>
    </lineage>
</organism>
<feature type="transmembrane region" description="Helical" evidence="1">
    <location>
        <begin position="309"/>
        <end position="335"/>
    </location>
</feature>
<dbReference type="PANTHER" id="PTHR43596:SF1">
    <property type="entry name" value="ADP,ATP CARRIER PROTEIN"/>
    <property type="match status" value="1"/>
</dbReference>
<dbReference type="AlphaFoldDB" id="A0A127K8R4"/>
<feature type="transmembrane region" description="Helical" evidence="1">
    <location>
        <begin position="277"/>
        <end position="297"/>
    </location>
</feature>